<name>A0ABV5NMU6_9ACTN</name>
<keyword evidence="2" id="KW-1185">Reference proteome</keyword>
<dbReference type="EMBL" id="JBHMCF010000014">
    <property type="protein sequence ID" value="MFB9471640.1"/>
    <property type="molecule type" value="Genomic_DNA"/>
</dbReference>
<accession>A0ABV5NMU6</accession>
<dbReference type="Proteomes" id="UP001589568">
    <property type="component" value="Unassembled WGS sequence"/>
</dbReference>
<gene>
    <name evidence="1" type="ORF">ACFFR3_19125</name>
</gene>
<dbReference type="RefSeq" id="WP_345408528.1">
    <property type="nucleotide sequence ID" value="NZ_BAAAXS010000001.1"/>
</dbReference>
<evidence type="ECO:0000313" key="1">
    <source>
        <dbReference type="EMBL" id="MFB9471640.1"/>
    </source>
</evidence>
<protein>
    <submittedName>
        <fullName evidence="1">Uncharacterized protein</fullName>
    </submittedName>
</protein>
<sequence>MIVVPFARLDEIVIAVVKVGAYRASRIATETHPDHNAAAT</sequence>
<proteinExistence type="predicted"/>
<reference evidence="1 2" key="1">
    <citation type="submission" date="2024-09" db="EMBL/GenBank/DDBJ databases">
        <authorList>
            <person name="Sun Q."/>
            <person name="Mori K."/>
        </authorList>
    </citation>
    <scope>NUCLEOTIDE SEQUENCE [LARGE SCALE GENOMIC DNA]</scope>
    <source>
        <strain evidence="1 2">JCM 3324</strain>
    </source>
</reference>
<comment type="caution">
    <text evidence="1">The sequence shown here is derived from an EMBL/GenBank/DDBJ whole genome shotgun (WGS) entry which is preliminary data.</text>
</comment>
<organism evidence="1 2">
    <name type="scientific">Nonomuraea salmonea</name>
    <dbReference type="NCBI Taxonomy" id="46181"/>
    <lineage>
        <taxon>Bacteria</taxon>
        <taxon>Bacillati</taxon>
        <taxon>Actinomycetota</taxon>
        <taxon>Actinomycetes</taxon>
        <taxon>Streptosporangiales</taxon>
        <taxon>Streptosporangiaceae</taxon>
        <taxon>Nonomuraea</taxon>
    </lineage>
</organism>
<evidence type="ECO:0000313" key="2">
    <source>
        <dbReference type="Proteomes" id="UP001589568"/>
    </source>
</evidence>